<dbReference type="Gene3D" id="3.40.50.1240">
    <property type="entry name" value="Phosphoglycerate mutase-like"/>
    <property type="match status" value="1"/>
</dbReference>
<dbReference type="InterPro" id="IPR013078">
    <property type="entry name" value="His_Pase_superF_clade-1"/>
</dbReference>
<keyword evidence="1" id="KW-0732">Signal</keyword>
<evidence type="ECO:0000313" key="2">
    <source>
        <dbReference type="EMBL" id="PAP93603.1"/>
    </source>
</evidence>
<dbReference type="EMBL" id="NPKH01000025">
    <property type="protein sequence ID" value="PAP93603.1"/>
    <property type="molecule type" value="Genomic_DNA"/>
</dbReference>
<dbReference type="OrthoDB" id="2237472at2"/>
<evidence type="ECO:0000313" key="3">
    <source>
        <dbReference type="Proteomes" id="UP000215931"/>
    </source>
</evidence>
<dbReference type="InterPro" id="IPR029033">
    <property type="entry name" value="His_PPase_superfam"/>
</dbReference>
<gene>
    <name evidence="2" type="ORF">CIT31_20830</name>
</gene>
<dbReference type="CDD" id="cd07067">
    <property type="entry name" value="HP_PGM_like"/>
    <property type="match status" value="1"/>
</dbReference>
<keyword evidence="3" id="KW-1185">Reference proteome</keyword>
<sequence length="189" mass="19982">MRIGRRRFLVLSLGAAAFGKARATEPLWSALRSGEAIALLRHAAAPGSGDPPGFRLGDCSTQRNLSQEGRAQSRAIGDLFRANGISTAAVYSSQWCRCLDTARLLGIGEVVPLELLNSFFGDSSAGEKRTAALLAWLRGQRFGGPAVLVTHQVNITGLTGEVPDSGEMIIARIHQANPVQVIGHVATPA</sequence>
<dbReference type="Proteomes" id="UP000215931">
    <property type="component" value="Unassembled WGS sequence"/>
</dbReference>
<dbReference type="Pfam" id="PF00300">
    <property type="entry name" value="His_Phos_1"/>
    <property type="match status" value="1"/>
</dbReference>
<evidence type="ECO:0000256" key="1">
    <source>
        <dbReference type="SAM" id="SignalP"/>
    </source>
</evidence>
<feature type="chain" id="PRO_5012854545" evidence="1">
    <location>
        <begin position="24"/>
        <end position="189"/>
    </location>
</feature>
<comment type="caution">
    <text evidence="2">The sequence shown here is derived from an EMBL/GenBank/DDBJ whole genome shotgun (WGS) entry which is preliminary data.</text>
</comment>
<dbReference type="SUPFAM" id="SSF53254">
    <property type="entry name" value="Phosphoglycerate mutase-like"/>
    <property type="match status" value="1"/>
</dbReference>
<organism evidence="2 3">
    <name type="scientific">Mesorhizobium wenxiniae</name>
    <dbReference type="NCBI Taxonomy" id="2014805"/>
    <lineage>
        <taxon>Bacteria</taxon>
        <taxon>Pseudomonadati</taxon>
        <taxon>Pseudomonadota</taxon>
        <taxon>Alphaproteobacteria</taxon>
        <taxon>Hyphomicrobiales</taxon>
        <taxon>Phyllobacteriaceae</taxon>
        <taxon>Mesorhizobium</taxon>
    </lineage>
</organism>
<accession>A0A271KCW0</accession>
<dbReference type="AlphaFoldDB" id="A0A271KCW0"/>
<feature type="signal peptide" evidence="1">
    <location>
        <begin position="1"/>
        <end position="23"/>
    </location>
</feature>
<reference evidence="2 3" key="1">
    <citation type="submission" date="2017-08" db="EMBL/GenBank/DDBJ databases">
        <title>Mesorhizobium wenxinae sp. nov., a novel rhizobial species isolated from root nodules of chickpea (Cicer arietinum L.).</title>
        <authorList>
            <person name="Zhang J."/>
        </authorList>
    </citation>
    <scope>NUCLEOTIDE SEQUENCE [LARGE SCALE GENOMIC DNA]</scope>
    <source>
        <strain evidence="3">WYCCWR 10019</strain>
    </source>
</reference>
<protein>
    <submittedName>
        <fullName evidence="2">Histidine phosphatase family protein</fullName>
    </submittedName>
</protein>
<proteinExistence type="predicted"/>
<name>A0A271KCW0_9HYPH</name>